<gene>
    <name evidence="1" type="ORF">SFRICE_035215</name>
</gene>
<organism evidence="1">
    <name type="scientific">Spodoptera frugiperda</name>
    <name type="common">Fall armyworm</name>
    <dbReference type="NCBI Taxonomy" id="7108"/>
    <lineage>
        <taxon>Eukaryota</taxon>
        <taxon>Metazoa</taxon>
        <taxon>Ecdysozoa</taxon>
        <taxon>Arthropoda</taxon>
        <taxon>Hexapoda</taxon>
        <taxon>Insecta</taxon>
        <taxon>Pterygota</taxon>
        <taxon>Neoptera</taxon>
        <taxon>Endopterygota</taxon>
        <taxon>Lepidoptera</taxon>
        <taxon>Glossata</taxon>
        <taxon>Ditrysia</taxon>
        <taxon>Noctuoidea</taxon>
        <taxon>Noctuidae</taxon>
        <taxon>Amphipyrinae</taxon>
        <taxon>Spodoptera</taxon>
    </lineage>
</organism>
<dbReference type="AlphaFoldDB" id="A0A2H1W4C1"/>
<name>A0A2H1W4C1_SPOFR</name>
<sequence length="59" mass="6462">MTSPALGKKRSVRLLLAKKDPVPSSALRAGTPQSFVPWWVYKGATFSQASPNPAEERHL</sequence>
<proteinExistence type="predicted"/>
<evidence type="ECO:0000313" key="1">
    <source>
        <dbReference type="EMBL" id="SOQ47877.1"/>
    </source>
</evidence>
<accession>A0A2H1W4C1</accession>
<dbReference type="EMBL" id="ODYU01006225">
    <property type="protein sequence ID" value="SOQ47877.1"/>
    <property type="molecule type" value="Genomic_DNA"/>
</dbReference>
<reference evidence="1" key="1">
    <citation type="submission" date="2016-07" db="EMBL/GenBank/DDBJ databases">
        <authorList>
            <person name="Bretaudeau A."/>
        </authorList>
    </citation>
    <scope>NUCLEOTIDE SEQUENCE</scope>
    <source>
        <strain evidence="1">Rice</strain>
        <tissue evidence="1">Whole body</tissue>
    </source>
</reference>
<protein>
    <submittedName>
        <fullName evidence="1">SFRICE_035215</fullName>
    </submittedName>
</protein>